<dbReference type="EMBL" id="LAHD01000082">
    <property type="protein sequence ID" value="PHK00401.1"/>
    <property type="molecule type" value="Genomic_DNA"/>
</dbReference>
<dbReference type="GeneID" id="57093540"/>
<evidence type="ECO:0000313" key="1">
    <source>
        <dbReference type="EMBL" id="PHK00401.1"/>
    </source>
</evidence>
<gene>
    <name evidence="1" type="ORF">VF08_24225</name>
</gene>
<protein>
    <submittedName>
        <fullName evidence="1">Conserved repeat protein</fullName>
    </submittedName>
</protein>
<comment type="caution">
    <text evidence="1">The sequence shown here is derived from an EMBL/GenBank/DDBJ whole genome shotgun (WGS) entry which is preliminary data.</text>
</comment>
<dbReference type="InterPro" id="IPR014468">
    <property type="entry name" value="UCP014979"/>
</dbReference>
<dbReference type="PIRSF" id="PIRSF014979">
    <property type="entry name" value="UCP014979"/>
    <property type="match status" value="1"/>
</dbReference>
<sequence>MKGISFAGLGGLALITTVSFSGQFPGVANIWHLESAYAQNIKTQAQLNLRLEAEKLVVAQNEQGKQSEKWEPLKGQAVVRPGNVLRYTLSGANQSDRPVKNLILNQPIPRGMVYVLKSANVTNNGKITYSIDGGRSFVENPTVKVTLPDGKVEIKPAPAIAYTHIRLQISSVPAKTTVKATYQAQVR</sequence>
<proteinExistence type="predicted"/>
<dbReference type="Proteomes" id="UP000222310">
    <property type="component" value="Unassembled WGS sequence"/>
</dbReference>
<name>A0A9Q6EJJ7_NOSLI</name>
<dbReference type="AlphaFoldDB" id="A0A9Q6EJJ7"/>
<organism evidence="1 2">
    <name type="scientific">Nostoc linckia z8</name>
    <dbReference type="NCBI Taxonomy" id="1628746"/>
    <lineage>
        <taxon>Bacteria</taxon>
        <taxon>Bacillati</taxon>
        <taxon>Cyanobacteriota</taxon>
        <taxon>Cyanophyceae</taxon>
        <taxon>Nostocales</taxon>
        <taxon>Nostocaceae</taxon>
        <taxon>Nostoc</taxon>
    </lineage>
</organism>
<reference evidence="1 2" key="1">
    <citation type="submission" date="2015-02" db="EMBL/GenBank/DDBJ databases">
        <title>Nostoc linckia genome annotation.</title>
        <authorList>
            <person name="Zhou Z."/>
        </authorList>
    </citation>
    <scope>NUCLEOTIDE SEQUENCE [LARGE SCALE GENOMIC DNA]</scope>
    <source>
        <strain evidence="2">z8</strain>
    </source>
</reference>
<accession>A0A9Q6EJJ7</accession>
<evidence type="ECO:0000313" key="2">
    <source>
        <dbReference type="Proteomes" id="UP000222310"/>
    </source>
</evidence>
<dbReference type="RefSeq" id="WP_099066895.1">
    <property type="nucleotide sequence ID" value="NZ_LAHD01000082.1"/>
</dbReference>